<dbReference type="GO" id="GO:0004674">
    <property type="term" value="F:protein serine/threonine kinase activity"/>
    <property type="evidence" value="ECO:0007669"/>
    <property type="project" value="UniProtKB-KW"/>
</dbReference>
<organism evidence="9 10">
    <name type="scientific">Kribbella amoyensis</name>
    <dbReference type="NCBI Taxonomy" id="996641"/>
    <lineage>
        <taxon>Bacteria</taxon>
        <taxon>Bacillati</taxon>
        <taxon>Actinomycetota</taxon>
        <taxon>Actinomycetes</taxon>
        <taxon>Propionibacteriales</taxon>
        <taxon>Kribbellaceae</taxon>
        <taxon>Kribbella</taxon>
    </lineage>
</organism>
<comment type="caution">
    <text evidence="9">The sequence shown here is derived from an EMBL/GenBank/DDBJ whole genome shotgun (WGS) entry which is preliminary data.</text>
</comment>
<protein>
    <recommendedName>
        <fullName evidence="1">non-specific serine/threonine protein kinase</fullName>
        <ecNumber evidence="1">2.7.11.1</ecNumber>
    </recommendedName>
</protein>
<evidence type="ECO:0000256" key="4">
    <source>
        <dbReference type="ARBA" id="ARBA00022741"/>
    </source>
</evidence>
<evidence type="ECO:0000256" key="1">
    <source>
        <dbReference type="ARBA" id="ARBA00012513"/>
    </source>
</evidence>
<keyword evidence="6" id="KW-0067">ATP-binding</keyword>
<dbReference type="CDD" id="cd14014">
    <property type="entry name" value="STKc_PknB_like"/>
    <property type="match status" value="1"/>
</dbReference>
<evidence type="ECO:0000256" key="7">
    <source>
        <dbReference type="SAM" id="MobiDB-lite"/>
    </source>
</evidence>
<dbReference type="PANTHER" id="PTHR43289:SF6">
    <property type="entry name" value="SERINE_THREONINE-PROTEIN KINASE NEKL-3"/>
    <property type="match status" value="1"/>
</dbReference>
<accession>A0A561BR24</accession>
<keyword evidence="10" id="KW-1185">Reference proteome</keyword>
<keyword evidence="3" id="KW-0808">Transferase</keyword>
<evidence type="ECO:0000256" key="2">
    <source>
        <dbReference type="ARBA" id="ARBA00022527"/>
    </source>
</evidence>
<evidence type="ECO:0000256" key="5">
    <source>
        <dbReference type="ARBA" id="ARBA00022777"/>
    </source>
</evidence>
<keyword evidence="5 9" id="KW-0418">Kinase</keyword>
<evidence type="ECO:0000256" key="6">
    <source>
        <dbReference type="ARBA" id="ARBA00022840"/>
    </source>
</evidence>
<dbReference type="EMBL" id="VIVK01000001">
    <property type="protein sequence ID" value="TWD81314.1"/>
    <property type="molecule type" value="Genomic_DNA"/>
</dbReference>
<keyword evidence="4" id="KW-0547">Nucleotide-binding</keyword>
<dbReference type="PROSITE" id="PS50011">
    <property type="entry name" value="PROTEIN_KINASE_DOM"/>
    <property type="match status" value="1"/>
</dbReference>
<dbReference type="AlphaFoldDB" id="A0A561BR24"/>
<dbReference type="SMART" id="SM00220">
    <property type="entry name" value="S_TKc"/>
    <property type="match status" value="1"/>
</dbReference>
<proteinExistence type="predicted"/>
<gene>
    <name evidence="9" type="ORF">FB561_2426</name>
</gene>
<dbReference type="InterPro" id="IPR011009">
    <property type="entry name" value="Kinase-like_dom_sf"/>
</dbReference>
<feature type="domain" description="Protein kinase" evidence="8">
    <location>
        <begin position="9"/>
        <end position="261"/>
    </location>
</feature>
<dbReference type="PANTHER" id="PTHR43289">
    <property type="entry name" value="MITOGEN-ACTIVATED PROTEIN KINASE KINASE KINASE 20-RELATED"/>
    <property type="match status" value="1"/>
</dbReference>
<dbReference type="Gene3D" id="1.10.510.10">
    <property type="entry name" value="Transferase(Phosphotransferase) domain 1"/>
    <property type="match status" value="1"/>
</dbReference>
<feature type="region of interest" description="Disordered" evidence="7">
    <location>
        <begin position="290"/>
        <end position="312"/>
    </location>
</feature>
<feature type="region of interest" description="Disordered" evidence="7">
    <location>
        <begin position="343"/>
        <end position="376"/>
    </location>
</feature>
<reference evidence="9 10" key="1">
    <citation type="submission" date="2019-06" db="EMBL/GenBank/DDBJ databases">
        <title>Sequencing the genomes of 1000 actinobacteria strains.</title>
        <authorList>
            <person name="Klenk H.-P."/>
        </authorList>
    </citation>
    <scope>NUCLEOTIDE SEQUENCE [LARGE SCALE GENOMIC DNA]</scope>
    <source>
        <strain evidence="9 10">DSM 24683</strain>
    </source>
</reference>
<sequence length="466" mass="49720">MTTMAEISPQSLVPRADGPVAALFLMAPRAGGRTAALKVYPRPLDRRTYHGIEVEQAKLAELRTVRSILTVDALEELTDGRTGLRTEFCPQSLRELVARGPLPIRDVVTLGQILASVLAEAHPLGLVHGGITPANVLERPDGQPVLGDFGLTLRLRFPRDLTAVAGYTAPEVLRDGELSEQSDVYGLGAVLYFALTGHAPFSPRTGENAGDVVLRVLRDPVPDVTGRDVPRDLIELLRRMMAKEPADRPDAAEVVRVLEYLLTAVDARGDDKEHDFDDFSDEVAAVRTMDHGPSPAPRPVARVAPPAPQRSRPKIPKELLIGAGAAASVLAVLVVMVWPSAGDDPDSGTAPQVPAASSSEPARPEQTPTSPGPTVTPAVQLVLQPPQDKGTSVVLKWTSSKPLTYALNIAQQGGSGAQTTYRGSGTSQTVQVVPGLKYCFEVQGTDGTAIYISEPQPLRGATCRRR</sequence>
<name>A0A561BR24_9ACTN</name>
<dbReference type="Pfam" id="PF00069">
    <property type="entry name" value="Pkinase"/>
    <property type="match status" value="1"/>
</dbReference>
<dbReference type="SUPFAM" id="SSF56112">
    <property type="entry name" value="Protein kinase-like (PK-like)"/>
    <property type="match status" value="1"/>
</dbReference>
<dbReference type="GO" id="GO:0005524">
    <property type="term" value="F:ATP binding"/>
    <property type="evidence" value="ECO:0007669"/>
    <property type="project" value="UniProtKB-KW"/>
</dbReference>
<evidence type="ECO:0000313" key="10">
    <source>
        <dbReference type="Proteomes" id="UP000318380"/>
    </source>
</evidence>
<dbReference type="EC" id="2.7.11.1" evidence="1"/>
<dbReference type="InterPro" id="IPR000719">
    <property type="entry name" value="Prot_kinase_dom"/>
</dbReference>
<dbReference type="Proteomes" id="UP000318380">
    <property type="component" value="Unassembled WGS sequence"/>
</dbReference>
<keyword evidence="2" id="KW-0723">Serine/threonine-protein kinase</keyword>
<evidence type="ECO:0000313" key="9">
    <source>
        <dbReference type="EMBL" id="TWD81314.1"/>
    </source>
</evidence>
<evidence type="ECO:0000259" key="8">
    <source>
        <dbReference type="PROSITE" id="PS50011"/>
    </source>
</evidence>
<feature type="compositionally biased region" description="Polar residues" evidence="7">
    <location>
        <begin position="355"/>
        <end position="373"/>
    </location>
</feature>
<evidence type="ECO:0000256" key="3">
    <source>
        <dbReference type="ARBA" id="ARBA00022679"/>
    </source>
</evidence>